<sequence length="90" mass="10364">MNSKFLHPMQIKGNTISNLRKLAKPPEAIMIVLDMALILMKRRLDPIRIDNNLDEPFYASSKTEILRLLNFSGLLSTLLTIRELNDEIIE</sequence>
<organism evidence="1 2">
    <name type="scientific">Adineta steineri</name>
    <dbReference type="NCBI Taxonomy" id="433720"/>
    <lineage>
        <taxon>Eukaryota</taxon>
        <taxon>Metazoa</taxon>
        <taxon>Spiralia</taxon>
        <taxon>Gnathifera</taxon>
        <taxon>Rotifera</taxon>
        <taxon>Eurotatoria</taxon>
        <taxon>Bdelloidea</taxon>
        <taxon>Adinetida</taxon>
        <taxon>Adinetidae</taxon>
        <taxon>Adineta</taxon>
    </lineage>
</organism>
<dbReference type="Gene3D" id="1.20.920.60">
    <property type="match status" value="1"/>
</dbReference>
<dbReference type="Proteomes" id="UP000663881">
    <property type="component" value="Unassembled WGS sequence"/>
</dbReference>
<evidence type="ECO:0000313" key="1">
    <source>
        <dbReference type="EMBL" id="CAF4241596.1"/>
    </source>
</evidence>
<protein>
    <submittedName>
        <fullName evidence="1">Uncharacterized protein</fullName>
    </submittedName>
</protein>
<gene>
    <name evidence="1" type="ORF">OKA104_LOCUS43108</name>
</gene>
<comment type="caution">
    <text evidence="1">The sequence shown here is derived from an EMBL/GenBank/DDBJ whole genome shotgun (WGS) entry which is preliminary data.</text>
</comment>
<dbReference type="EMBL" id="CAJOAY010011740">
    <property type="protein sequence ID" value="CAF4241596.1"/>
    <property type="molecule type" value="Genomic_DNA"/>
</dbReference>
<accession>A0A820E563</accession>
<dbReference type="AlphaFoldDB" id="A0A820E563"/>
<feature type="non-terminal residue" evidence="1">
    <location>
        <position position="90"/>
    </location>
</feature>
<evidence type="ECO:0000313" key="2">
    <source>
        <dbReference type="Proteomes" id="UP000663881"/>
    </source>
</evidence>
<reference evidence="1" key="1">
    <citation type="submission" date="2021-02" db="EMBL/GenBank/DDBJ databases">
        <authorList>
            <person name="Nowell W R."/>
        </authorList>
    </citation>
    <scope>NUCLEOTIDE SEQUENCE</scope>
</reference>
<name>A0A820E563_9BILA</name>
<proteinExistence type="predicted"/>